<dbReference type="GO" id="GO:0042056">
    <property type="term" value="F:chemoattractant activity"/>
    <property type="evidence" value="ECO:0007669"/>
    <property type="project" value="TreeGrafter"/>
</dbReference>
<dbReference type="SMART" id="SM00141">
    <property type="entry name" value="PDGF"/>
    <property type="match status" value="1"/>
</dbReference>
<keyword evidence="7" id="KW-1185">Reference proteome</keyword>
<dbReference type="GO" id="GO:0016020">
    <property type="term" value="C:membrane"/>
    <property type="evidence" value="ECO:0007669"/>
    <property type="project" value="InterPro"/>
</dbReference>
<dbReference type="SUPFAM" id="SSF57501">
    <property type="entry name" value="Cystine-knot cytokines"/>
    <property type="match status" value="1"/>
</dbReference>
<dbReference type="GO" id="GO:0050930">
    <property type="term" value="P:induction of positive chemotaxis"/>
    <property type="evidence" value="ECO:0007669"/>
    <property type="project" value="TreeGrafter"/>
</dbReference>
<dbReference type="GO" id="GO:0005615">
    <property type="term" value="C:extracellular space"/>
    <property type="evidence" value="ECO:0007669"/>
    <property type="project" value="TreeGrafter"/>
</dbReference>
<evidence type="ECO:0000256" key="2">
    <source>
        <dbReference type="ARBA" id="ARBA00023157"/>
    </source>
</evidence>
<reference evidence="6" key="1">
    <citation type="thesis" date="2021" institute="BYU ScholarsArchive" country="Provo, UT, USA">
        <title>Applications of and Algorithms for Genome Assembly and Genomic Analyses with an Emphasis on Marine Teleosts.</title>
        <authorList>
            <person name="Pickett B.D."/>
        </authorList>
    </citation>
    <scope>NUCLEOTIDE SEQUENCE</scope>
    <source>
        <strain evidence="6">HI-2016</strain>
    </source>
</reference>
<evidence type="ECO:0000313" key="7">
    <source>
        <dbReference type="Proteomes" id="UP000824540"/>
    </source>
</evidence>
<dbReference type="Pfam" id="PF00341">
    <property type="entry name" value="PDGF"/>
    <property type="match status" value="1"/>
</dbReference>
<dbReference type="PANTHER" id="PTHR12025:SF9">
    <property type="entry name" value="PLACENTA GROWTH FACTOR"/>
    <property type="match status" value="1"/>
</dbReference>
<dbReference type="GO" id="GO:0048010">
    <property type="term" value="P:vascular endothelial growth factor receptor signaling pathway"/>
    <property type="evidence" value="ECO:0007669"/>
    <property type="project" value="TreeGrafter"/>
</dbReference>
<sequence>MNPELDRQTPVELCFITQELPCVVSSPYSSGVHNTGVVQFEEVWGRSLCRTMEKLVEVTQEYPGEVEHVFSPACVLLWRCAGCCGDESMECHPTHTRNLTAQLLKIKPGAEENEYVVMTFVEHQTCECSRHRPRQRGRKRKERQRVSPSTKVAVAPPLPHPSAVFTLCPARTVWTVLTNWPDLGIGQGFYGDQHCWWEWGGGGGMGQRSPWETRLVSPGLIRCYRGEFQPA</sequence>
<comment type="caution">
    <text evidence="6">The sequence shown here is derived from an EMBL/GenBank/DDBJ whole genome shotgun (WGS) entry which is preliminary data.</text>
</comment>
<feature type="non-terminal residue" evidence="6">
    <location>
        <position position="231"/>
    </location>
</feature>
<gene>
    <name evidence="6" type="ORF">JZ751_014412</name>
</gene>
<dbReference type="EMBL" id="JAFBMS010002313">
    <property type="protein sequence ID" value="KAG9328376.1"/>
    <property type="molecule type" value="Genomic_DNA"/>
</dbReference>
<evidence type="ECO:0000256" key="1">
    <source>
        <dbReference type="ARBA" id="ARBA00023030"/>
    </source>
</evidence>
<dbReference type="GO" id="GO:0045766">
    <property type="term" value="P:positive regulation of angiogenesis"/>
    <property type="evidence" value="ECO:0007669"/>
    <property type="project" value="TreeGrafter"/>
</dbReference>
<dbReference type="GO" id="GO:0060754">
    <property type="term" value="P:positive regulation of mast cell chemotaxis"/>
    <property type="evidence" value="ECO:0007669"/>
    <property type="project" value="TreeGrafter"/>
</dbReference>
<dbReference type="Proteomes" id="UP000824540">
    <property type="component" value="Unassembled WGS sequence"/>
</dbReference>
<dbReference type="InterPro" id="IPR029034">
    <property type="entry name" value="Cystine-knot_cytokine"/>
</dbReference>
<dbReference type="PANTHER" id="PTHR12025">
    <property type="entry name" value="VASCULAR ENDOTHELIAL GROWTH FACTOR"/>
    <property type="match status" value="1"/>
</dbReference>
<accession>A0A8T2MLA4</accession>
<evidence type="ECO:0000259" key="5">
    <source>
        <dbReference type="PROSITE" id="PS50278"/>
    </source>
</evidence>
<dbReference type="PROSITE" id="PS50278">
    <property type="entry name" value="PDGF_2"/>
    <property type="match status" value="1"/>
</dbReference>
<name>A0A8T2MLA4_9TELE</name>
<dbReference type="InterPro" id="IPR000072">
    <property type="entry name" value="PDGF/VEGF_dom"/>
</dbReference>
<dbReference type="OrthoDB" id="6370328at2759"/>
<dbReference type="GO" id="GO:0038084">
    <property type="term" value="P:vascular endothelial growth factor signaling pathway"/>
    <property type="evidence" value="ECO:0007669"/>
    <property type="project" value="TreeGrafter"/>
</dbReference>
<feature type="region of interest" description="Disordered" evidence="4">
    <location>
        <begin position="131"/>
        <end position="155"/>
    </location>
</feature>
<dbReference type="GO" id="GO:0002040">
    <property type="term" value="P:sprouting angiogenesis"/>
    <property type="evidence" value="ECO:0007669"/>
    <property type="project" value="TreeGrafter"/>
</dbReference>
<dbReference type="Gene3D" id="2.10.90.10">
    <property type="entry name" value="Cystine-knot cytokines"/>
    <property type="match status" value="1"/>
</dbReference>
<evidence type="ECO:0000313" key="6">
    <source>
        <dbReference type="EMBL" id="KAG9328376.1"/>
    </source>
</evidence>
<comment type="similarity">
    <text evidence="3">Belongs to the PDGF/VEGF growth factor family.</text>
</comment>
<evidence type="ECO:0000256" key="3">
    <source>
        <dbReference type="RuleBase" id="RU003818"/>
    </source>
</evidence>
<dbReference type="GO" id="GO:0001666">
    <property type="term" value="P:response to hypoxia"/>
    <property type="evidence" value="ECO:0007669"/>
    <property type="project" value="TreeGrafter"/>
</dbReference>
<protein>
    <recommendedName>
        <fullName evidence="5">Platelet-derived growth factor (PDGF) family profile domain-containing protein</fullName>
    </recommendedName>
</protein>
<evidence type="ECO:0000256" key="4">
    <source>
        <dbReference type="SAM" id="MobiDB-lite"/>
    </source>
</evidence>
<dbReference type="InterPro" id="IPR050507">
    <property type="entry name" value="PDGF/VEGF_growth_factor"/>
</dbReference>
<feature type="domain" description="Platelet-derived growth factor (PDGF) family profile" evidence="5">
    <location>
        <begin position="36"/>
        <end position="133"/>
    </location>
</feature>
<keyword evidence="2" id="KW-1015">Disulfide bond</keyword>
<proteinExistence type="inferred from homology"/>
<dbReference type="GO" id="GO:0008083">
    <property type="term" value="F:growth factor activity"/>
    <property type="evidence" value="ECO:0007669"/>
    <property type="project" value="UniProtKB-KW"/>
</dbReference>
<dbReference type="GO" id="GO:0005172">
    <property type="term" value="F:vascular endothelial growth factor receptor binding"/>
    <property type="evidence" value="ECO:0007669"/>
    <property type="project" value="TreeGrafter"/>
</dbReference>
<dbReference type="GO" id="GO:0001938">
    <property type="term" value="P:positive regulation of endothelial cell proliferation"/>
    <property type="evidence" value="ECO:0007669"/>
    <property type="project" value="TreeGrafter"/>
</dbReference>
<dbReference type="AlphaFoldDB" id="A0A8T2MLA4"/>
<dbReference type="CDD" id="cd00135">
    <property type="entry name" value="PDGF"/>
    <property type="match status" value="1"/>
</dbReference>
<feature type="compositionally biased region" description="Basic residues" evidence="4">
    <location>
        <begin position="131"/>
        <end position="143"/>
    </location>
</feature>
<organism evidence="6 7">
    <name type="scientific">Albula glossodonta</name>
    <name type="common">roundjaw bonefish</name>
    <dbReference type="NCBI Taxonomy" id="121402"/>
    <lineage>
        <taxon>Eukaryota</taxon>
        <taxon>Metazoa</taxon>
        <taxon>Chordata</taxon>
        <taxon>Craniata</taxon>
        <taxon>Vertebrata</taxon>
        <taxon>Euteleostomi</taxon>
        <taxon>Actinopterygii</taxon>
        <taxon>Neopterygii</taxon>
        <taxon>Teleostei</taxon>
        <taxon>Albuliformes</taxon>
        <taxon>Albulidae</taxon>
        <taxon>Albula</taxon>
    </lineage>
</organism>
<keyword evidence="1 3" id="KW-0339">Growth factor</keyword>